<comment type="similarity">
    <text evidence="2">Belongs to the transpeptidase family.</text>
</comment>
<evidence type="ECO:0000313" key="8">
    <source>
        <dbReference type="Proteomes" id="UP001060164"/>
    </source>
</evidence>
<dbReference type="InterPro" id="IPR001460">
    <property type="entry name" value="PCN-bd_Tpept"/>
</dbReference>
<name>A0ABY5VD41_9FIRM</name>
<feature type="domain" description="Penicillin-binding protein dimerisation" evidence="6">
    <location>
        <begin position="52"/>
        <end position="211"/>
    </location>
</feature>
<proteinExistence type="inferred from homology"/>
<evidence type="ECO:0000256" key="1">
    <source>
        <dbReference type="ARBA" id="ARBA00004370"/>
    </source>
</evidence>
<dbReference type="InterPro" id="IPR005311">
    <property type="entry name" value="PBP_dimer"/>
</dbReference>
<evidence type="ECO:0000256" key="4">
    <source>
        <dbReference type="SAM" id="MobiDB-lite"/>
    </source>
</evidence>
<dbReference type="Proteomes" id="UP001060164">
    <property type="component" value="Chromosome"/>
</dbReference>
<dbReference type="Pfam" id="PF00905">
    <property type="entry name" value="Transpeptidase"/>
    <property type="match status" value="1"/>
</dbReference>
<keyword evidence="8" id="KW-1185">Reference proteome</keyword>
<evidence type="ECO:0000259" key="6">
    <source>
        <dbReference type="Pfam" id="PF03717"/>
    </source>
</evidence>
<sequence>MRKKLVWSFGAVILALVGLSIRITYINATSGERYKKQVLTQSQQQYDSRVIPFKRGDILDKNGTILATSEKVYNVILDCKVVNSNEKYLEPTIKALVEVLGLDEEMVRAKLTDEETKSSQYQILKKELSITDKKDFEDYCDTEEKEMTKDELTERQNVKGVWFEEDYLRTYPLNSLACDVIGFTYSGNTADWGIEGYYSSTLNGVNGRQYGYFNSDADVEQTIIEPQSGNSVVTTIDVNIQETVEKYIKDLMDGLANGPNGAKGAKNVGVVVANPNTGEILAMGSSDPYDLNNPRDLTPFYAQEEIDKMSNETMLDNLNGIWKNYCISDAYEPGSTVKPMSVAAALESGDISYDDTFYCGGYEVVAGETIKCSVYPGAHETQTLSEVMKNSCNSALMQMAEKMGVEDFIRYQNVFNFGLRTGIDLPGEASGITHTTDTMGQTELATSSFGQGYTCTMIQETAAICSVINGGYYYQPHIVSKVLNSDGAVIKNVEPVLMKQTVSEEVSAHIREYMGAVVASNGTGKYAKVDGYSMGGKTGTAQKIPRGNGKYLISYVGFAPLDDPQVVIYTVVDEPNVEIQSISTYAQYLAHNIMSEILPYMNIFPDEGTDGESADDGISLEEIFDMEGEDRTSEGVSDTSVPEPLEDDEDVEGGNTQTDDGVTNEEAGLEN</sequence>
<dbReference type="InterPro" id="IPR050515">
    <property type="entry name" value="Beta-lactam/transpept"/>
</dbReference>
<gene>
    <name evidence="7" type="ORF">NQ502_14075</name>
</gene>
<dbReference type="EMBL" id="CP102290">
    <property type="protein sequence ID" value="UWP58499.1"/>
    <property type="molecule type" value="Genomic_DNA"/>
</dbReference>
<dbReference type="RefSeq" id="WP_028528820.1">
    <property type="nucleotide sequence ID" value="NZ_CABLBR010000015.1"/>
</dbReference>
<dbReference type="Gene3D" id="3.40.710.10">
    <property type="entry name" value="DD-peptidase/beta-lactamase superfamily"/>
    <property type="match status" value="1"/>
</dbReference>
<dbReference type="Gene3D" id="3.90.1310.10">
    <property type="entry name" value="Penicillin-binding protein 2a (Domain 2)"/>
    <property type="match status" value="1"/>
</dbReference>
<dbReference type="InterPro" id="IPR012338">
    <property type="entry name" value="Beta-lactam/transpept-like"/>
</dbReference>
<organism evidence="7 8">
    <name type="scientific">Ruminococcus gauvreauii</name>
    <dbReference type="NCBI Taxonomy" id="438033"/>
    <lineage>
        <taxon>Bacteria</taxon>
        <taxon>Bacillati</taxon>
        <taxon>Bacillota</taxon>
        <taxon>Clostridia</taxon>
        <taxon>Eubacteriales</taxon>
        <taxon>Oscillospiraceae</taxon>
        <taxon>Ruminococcus</taxon>
    </lineage>
</organism>
<feature type="domain" description="Penicillin-binding protein transpeptidase" evidence="5">
    <location>
        <begin position="269"/>
        <end position="594"/>
    </location>
</feature>
<dbReference type="SUPFAM" id="SSF56601">
    <property type="entry name" value="beta-lactamase/transpeptidase-like"/>
    <property type="match status" value="1"/>
</dbReference>
<evidence type="ECO:0000259" key="5">
    <source>
        <dbReference type="Pfam" id="PF00905"/>
    </source>
</evidence>
<keyword evidence="3" id="KW-0472">Membrane</keyword>
<evidence type="ECO:0000313" key="7">
    <source>
        <dbReference type="EMBL" id="UWP58499.1"/>
    </source>
</evidence>
<evidence type="ECO:0000256" key="2">
    <source>
        <dbReference type="ARBA" id="ARBA00007171"/>
    </source>
</evidence>
<dbReference type="PANTHER" id="PTHR30627">
    <property type="entry name" value="PEPTIDOGLYCAN D,D-TRANSPEPTIDASE"/>
    <property type="match status" value="1"/>
</dbReference>
<protein>
    <submittedName>
        <fullName evidence="7">Penicillin-binding transpeptidase domain-containing protein</fullName>
    </submittedName>
</protein>
<dbReference type="PANTHER" id="PTHR30627:SF1">
    <property type="entry name" value="PEPTIDOGLYCAN D,D-TRANSPEPTIDASE FTSI"/>
    <property type="match status" value="1"/>
</dbReference>
<dbReference type="InterPro" id="IPR036138">
    <property type="entry name" value="PBP_dimer_sf"/>
</dbReference>
<evidence type="ECO:0000256" key="3">
    <source>
        <dbReference type="ARBA" id="ARBA00023136"/>
    </source>
</evidence>
<feature type="region of interest" description="Disordered" evidence="4">
    <location>
        <begin position="620"/>
        <end position="671"/>
    </location>
</feature>
<dbReference type="Pfam" id="PF03717">
    <property type="entry name" value="PBP_dimer"/>
    <property type="match status" value="1"/>
</dbReference>
<reference evidence="7" key="1">
    <citation type="journal article" date="2022" name="Cell">
        <title>Design, construction, and in vivo augmentation of a complex gut microbiome.</title>
        <authorList>
            <person name="Cheng A.G."/>
            <person name="Ho P.Y."/>
            <person name="Aranda-Diaz A."/>
            <person name="Jain S."/>
            <person name="Yu F.B."/>
            <person name="Meng X."/>
            <person name="Wang M."/>
            <person name="Iakiviak M."/>
            <person name="Nagashima K."/>
            <person name="Zhao A."/>
            <person name="Murugkar P."/>
            <person name="Patil A."/>
            <person name="Atabakhsh K."/>
            <person name="Weakley A."/>
            <person name="Yan J."/>
            <person name="Brumbaugh A.R."/>
            <person name="Higginbottom S."/>
            <person name="Dimas A."/>
            <person name="Shiver A.L."/>
            <person name="Deutschbauer A."/>
            <person name="Neff N."/>
            <person name="Sonnenburg J.L."/>
            <person name="Huang K.C."/>
            <person name="Fischbach M.A."/>
        </authorList>
    </citation>
    <scope>NUCLEOTIDE SEQUENCE</scope>
    <source>
        <strain evidence="7">DSM 19829</strain>
    </source>
</reference>
<dbReference type="SUPFAM" id="SSF56519">
    <property type="entry name" value="Penicillin binding protein dimerisation domain"/>
    <property type="match status" value="1"/>
</dbReference>
<accession>A0ABY5VD41</accession>
<comment type="subcellular location">
    <subcellularLocation>
        <location evidence="1">Membrane</location>
    </subcellularLocation>
</comment>